<dbReference type="EMBL" id="HBUE01322866">
    <property type="protein sequence ID" value="CAG6589091.1"/>
    <property type="molecule type" value="Transcribed_RNA"/>
</dbReference>
<reference evidence="2" key="1">
    <citation type="submission" date="2021-05" db="EMBL/GenBank/DDBJ databases">
        <authorList>
            <person name="Alioto T."/>
            <person name="Alioto T."/>
            <person name="Gomez Garrido J."/>
        </authorList>
    </citation>
    <scope>NUCLEOTIDE SEQUENCE</scope>
</reference>
<dbReference type="EMBL" id="HBUE01216317">
    <property type="protein sequence ID" value="CAG6537091.1"/>
    <property type="molecule type" value="Transcribed_RNA"/>
</dbReference>
<evidence type="ECO:0000256" key="1">
    <source>
        <dbReference type="SAM" id="MobiDB-lite"/>
    </source>
</evidence>
<dbReference type="AlphaFoldDB" id="A0A8D8HMH5"/>
<protein>
    <submittedName>
        <fullName evidence="2">(northern house mosquito) hypothetical protein</fullName>
    </submittedName>
</protein>
<feature type="compositionally biased region" description="Basic and acidic residues" evidence="1">
    <location>
        <begin position="1"/>
        <end position="14"/>
    </location>
</feature>
<dbReference type="EMBL" id="HBUE01322867">
    <property type="protein sequence ID" value="CAG6589094.1"/>
    <property type="molecule type" value="Transcribed_RNA"/>
</dbReference>
<feature type="region of interest" description="Disordered" evidence="1">
    <location>
        <begin position="1"/>
        <end position="39"/>
    </location>
</feature>
<dbReference type="EMBL" id="HBUE01322865">
    <property type="protein sequence ID" value="CAG6589089.1"/>
    <property type="molecule type" value="Transcribed_RNA"/>
</dbReference>
<sequence>MTHPTETKRTKTESKSTVLGPQQQETKQLPPAGLQHQLAKPAVVAGKSLSRAFRRMSKSNVRQMPTTSTHGCTRHSKDTPARCSTWTFPGTGSTWQRVLKIRLQHNRATAII</sequence>
<accession>A0A8D8HMH5</accession>
<feature type="compositionally biased region" description="Polar residues" evidence="1">
    <location>
        <begin position="58"/>
        <end position="71"/>
    </location>
</feature>
<dbReference type="EMBL" id="HBUE01216316">
    <property type="protein sequence ID" value="CAG6537088.1"/>
    <property type="molecule type" value="Transcribed_RNA"/>
</dbReference>
<proteinExistence type="predicted"/>
<feature type="region of interest" description="Disordered" evidence="1">
    <location>
        <begin position="55"/>
        <end position="81"/>
    </location>
</feature>
<name>A0A8D8HMH5_CULPI</name>
<dbReference type="EMBL" id="HBUE01216315">
    <property type="protein sequence ID" value="CAG6537086.1"/>
    <property type="molecule type" value="Transcribed_RNA"/>
</dbReference>
<organism evidence="2">
    <name type="scientific">Culex pipiens</name>
    <name type="common">House mosquito</name>
    <dbReference type="NCBI Taxonomy" id="7175"/>
    <lineage>
        <taxon>Eukaryota</taxon>
        <taxon>Metazoa</taxon>
        <taxon>Ecdysozoa</taxon>
        <taxon>Arthropoda</taxon>
        <taxon>Hexapoda</taxon>
        <taxon>Insecta</taxon>
        <taxon>Pterygota</taxon>
        <taxon>Neoptera</taxon>
        <taxon>Endopterygota</taxon>
        <taxon>Diptera</taxon>
        <taxon>Nematocera</taxon>
        <taxon>Culicoidea</taxon>
        <taxon>Culicidae</taxon>
        <taxon>Culicinae</taxon>
        <taxon>Culicini</taxon>
        <taxon>Culex</taxon>
        <taxon>Culex</taxon>
    </lineage>
</organism>
<evidence type="ECO:0000313" key="2">
    <source>
        <dbReference type="EMBL" id="CAG6537086.1"/>
    </source>
</evidence>